<dbReference type="CDD" id="cd03676">
    <property type="entry name" value="NUDIX_Tnr3_like"/>
    <property type="match status" value="1"/>
</dbReference>
<feature type="domain" description="Nudix hydrolase" evidence="1">
    <location>
        <begin position="122"/>
        <end position="275"/>
    </location>
</feature>
<evidence type="ECO:0000313" key="2">
    <source>
        <dbReference type="EMBL" id="SVE77016.1"/>
    </source>
</evidence>
<evidence type="ECO:0000313" key="4">
    <source>
        <dbReference type="EMBL" id="SVE78243.1"/>
    </source>
</evidence>
<dbReference type="EMBL" id="LR008624">
    <property type="protein sequence ID" value="SVE78243.1"/>
    <property type="molecule type" value="mRNA"/>
</dbReference>
<organism evidence="3">
    <name type="scientific">Daphnia lumholtzi</name>
    <dbReference type="NCBI Taxonomy" id="42856"/>
    <lineage>
        <taxon>Eukaryota</taxon>
        <taxon>Metazoa</taxon>
        <taxon>Ecdysozoa</taxon>
        <taxon>Arthropoda</taxon>
        <taxon>Crustacea</taxon>
        <taxon>Branchiopoda</taxon>
        <taxon>Diplostraca</taxon>
        <taxon>Cladocera</taxon>
        <taxon>Anomopoda</taxon>
        <taxon>Daphniidae</taxon>
        <taxon>Daphnia</taxon>
    </lineage>
</organism>
<accession>A0A4Y7MDA5</accession>
<gene>
    <name evidence="3" type="primary">EOG090X06MA</name>
</gene>
<dbReference type="InterPro" id="IPR000086">
    <property type="entry name" value="NUDIX_hydrolase_dom"/>
</dbReference>
<protein>
    <submittedName>
        <fullName evidence="3">EOG090X06MA</fullName>
    </submittedName>
</protein>
<name>A0A4Y7MDA5_9CRUS</name>
<dbReference type="GO" id="GO:0044715">
    <property type="term" value="F:8-oxo-dGDP phosphatase activity"/>
    <property type="evidence" value="ECO:0007669"/>
    <property type="project" value="TreeGrafter"/>
</dbReference>
<proteinExistence type="evidence at transcript level"/>
<dbReference type="EMBL" id="LR007996">
    <property type="protein sequence ID" value="SVE77615.1"/>
    <property type="molecule type" value="mRNA"/>
</dbReference>
<dbReference type="SUPFAM" id="SSF55811">
    <property type="entry name" value="Nudix"/>
    <property type="match status" value="1"/>
</dbReference>
<dbReference type="PANTHER" id="PTHR13622:SF8">
    <property type="entry name" value="THIAMIN PYROPHOSPHOKINASE 1"/>
    <property type="match status" value="1"/>
</dbReference>
<dbReference type="PANTHER" id="PTHR13622">
    <property type="entry name" value="THIAMIN PYROPHOSPHOKINASE"/>
    <property type="match status" value="1"/>
</dbReference>
<sequence length="357" mass="40588">MMIFLMLTSKLPCTQLSFGLQPARTFCDLQRCRPFLVCGKQVGVMQAKVVEAACRYPDVFQIDSSGMIAMHPSLKTYEERSARINHVLTQWREERLFVTLKGWRNECYEVRTGFADPPLLKMDRSAACLFGVRQYGVEINGYTRHPQLGMSLWLQRRALTKPTWPGKWDNMVAGGLSVGHSVLDTALKEAEEEASIPAYLLANLRSAGSVSFYFESERGLFPNTEFVYDLELPADFVPHNSDGEVDIFELVPVSQVMERIFTPEYKTTSCPTTLDFLIRHGFINSDNEPRLPELVELLHIPLHYLYIRIPSVIAEIIHLVTIFLFGAACSQLVTDFGKYTIGRLRYESGTLPFYSFA</sequence>
<dbReference type="Gene3D" id="3.90.79.10">
    <property type="entry name" value="Nucleoside Triphosphate Pyrophosphohydrolase"/>
    <property type="match status" value="1"/>
</dbReference>
<reference evidence="3" key="1">
    <citation type="submission" date="2018-08" db="EMBL/GenBank/DDBJ databases">
        <authorList>
            <person name="Cornetti L."/>
        </authorList>
    </citation>
    <scope>NUCLEOTIDE SEQUENCE</scope>
    <source>
        <strain evidence="3">IN-PA-1</strain>
        <strain evidence="2">US-AR</strain>
        <strain evidence="4">US-MO</strain>
    </source>
</reference>
<dbReference type="InterPro" id="IPR031804">
    <property type="entry name" value="DUF4743"/>
</dbReference>
<evidence type="ECO:0000313" key="3">
    <source>
        <dbReference type="EMBL" id="SVE77615.1"/>
    </source>
</evidence>
<dbReference type="EMBL" id="LR007397">
    <property type="protein sequence ID" value="SVE77016.1"/>
    <property type="molecule type" value="mRNA"/>
</dbReference>
<dbReference type="PROSITE" id="PS51462">
    <property type="entry name" value="NUDIX"/>
    <property type="match status" value="1"/>
</dbReference>
<dbReference type="Pfam" id="PF00293">
    <property type="entry name" value="NUDIX"/>
    <property type="match status" value="1"/>
</dbReference>
<evidence type="ECO:0000259" key="1">
    <source>
        <dbReference type="PROSITE" id="PS51462"/>
    </source>
</evidence>
<dbReference type="InterPro" id="IPR015797">
    <property type="entry name" value="NUDIX_hydrolase-like_dom_sf"/>
</dbReference>
<dbReference type="Pfam" id="PF15916">
    <property type="entry name" value="DUF4743"/>
    <property type="match status" value="1"/>
</dbReference>
<dbReference type="FunFam" id="3.90.79.10:FF:000019">
    <property type="entry name" value="Thiamin pyrophosphokinase, putative"/>
    <property type="match status" value="1"/>
</dbReference>
<dbReference type="AlphaFoldDB" id="A0A4Y7MDA5"/>